<evidence type="ECO:0000256" key="11">
    <source>
        <dbReference type="SAM" id="Phobius"/>
    </source>
</evidence>
<dbReference type="InterPro" id="IPR003661">
    <property type="entry name" value="HisK_dim/P_dom"/>
</dbReference>
<feature type="transmembrane region" description="Helical" evidence="11">
    <location>
        <begin position="153"/>
        <end position="177"/>
    </location>
</feature>
<evidence type="ECO:0000256" key="4">
    <source>
        <dbReference type="ARBA" id="ARBA00022553"/>
    </source>
</evidence>
<dbReference type="Pfam" id="PF02518">
    <property type="entry name" value="HATPase_c"/>
    <property type="match status" value="1"/>
</dbReference>
<sequence length="460" mass="50091">MRFADRWSVRTRLTLFTSAAVGALCLAFSIALLLTMRQMATQDLTEEVTATGELTAYYVDRGEIDNTLPPIPNNLIRPIQVVDPQGRVVAATSDFQNKPAMTHFAPRPPHRVASTVVCDSVFGPGRCDIVVAQQAYHNGDWTVYTAAPTLPFYVYPALAAFLIAGTVVFTIAVAYGARRIITTSLKPVDEIRAQLDEIHSTDLGRRVPVPTPNDEICKLAQSTNFTLDRLEGALEQQRRFSSDASHELRTPITAIRAQVEDALMAPEDTDIPTLCHAVLPSLDRLQSLASDLLALTHLDAGSSGEPQRLDLSELVAAELDNRRPTKKIIRNLAPEVIVKGDRSRLSQLITELVDNAERHASSTITLTVRRQDSHSAHSARFPAGAAVLEVLDDGGGIPQDQRAAIFQRFARLDTARSRHAGGIGLGLPLAQQIAKNHGGTLTIQDSDRGAQFVVRLPLST</sequence>
<evidence type="ECO:0000256" key="5">
    <source>
        <dbReference type="ARBA" id="ARBA00022679"/>
    </source>
</evidence>
<dbReference type="RefSeq" id="WP_184753488.1">
    <property type="nucleotide sequence ID" value="NZ_BAABEK010000009.1"/>
</dbReference>
<dbReference type="SMART" id="SM00304">
    <property type="entry name" value="HAMP"/>
    <property type="match status" value="1"/>
</dbReference>
<gene>
    <name evidence="14" type="ORF">FHR32_001355</name>
</gene>
<keyword evidence="5" id="KW-0808">Transferase</keyword>
<reference evidence="14 15" key="1">
    <citation type="submission" date="2020-08" db="EMBL/GenBank/DDBJ databases">
        <title>Sequencing the genomes of 1000 actinobacteria strains.</title>
        <authorList>
            <person name="Klenk H.-P."/>
        </authorList>
    </citation>
    <scope>NUCLEOTIDE SEQUENCE [LARGE SCALE GENOMIC DNA]</scope>
    <source>
        <strain evidence="14 15">DSM 43023</strain>
    </source>
</reference>
<organism evidence="14 15">
    <name type="scientific">Streptosporangium album</name>
    <dbReference type="NCBI Taxonomy" id="47479"/>
    <lineage>
        <taxon>Bacteria</taxon>
        <taxon>Bacillati</taxon>
        <taxon>Actinomycetota</taxon>
        <taxon>Actinomycetes</taxon>
        <taxon>Streptosporangiales</taxon>
        <taxon>Streptosporangiaceae</taxon>
        <taxon>Streptosporangium</taxon>
    </lineage>
</organism>
<evidence type="ECO:0000256" key="10">
    <source>
        <dbReference type="ARBA" id="ARBA00023136"/>
    </source>
</evidence>
<dbReference type="GO" id="GO:0000155">
    <property type="term" value="F:phosphorelay sensor kinase activity"/>
    <property type="evidence" value="ECO:0007669"/>
    <property type="project" value="InterPro"/>
</dbReference>
<comment type="subcellular location">
    <subcellularLocation>
        <location evidence="2">Cell membrane</location>
    </subcellularLocation>
</comment>
<dbReference type="PROSITE" id="PS50109">
    <property type="entry name" value="HIS_KIN"/>
    <property type="match status" value="1"/>
</dbReference>
<dbReference type="SUPFAM" id="SSF158472">
    <property type="entry name" value="HAMP domain-like"/>
    <property type="match status" value="1"/>
</dbReference>
<evidence type="ECO:0000256" key="3">
    <source>
        <dbReference type="ARBA" id="ARBA00012438"/>
    </source>
</evidence>
<dbReference type="Pfam" id="PF00512">
    <property type="entry name" value="HisKA"/>
    <property type="match status" value="1"/>
</dbReference>
<dbReference type="PROSITE" id="PS50885">
    <property type="entry name" value="HAMP"/>
    <property type="match status" value="1"/>
</dbReference>
<dbReference type="InterPro" id="IPR003594">
    <property type="entry name" value="HATPase_dom"/>
</dbReference>
<dbReference type="EMBL" id="JACHJU010000001">
    <property type="protein sequence ID" value="MBB4937050.1"/>
    <property type="molecule type" value="Genomic_DNA"/>
</dbReference>
<dbReference type="Gene3D" id="1.10.287.130">
    <property type="match status" value="1"/>
</dbReference>
<dbReference type="PANTHER" id="PTHR45436">
    <property type="entry name" value="SENSOR HISTIDINE KINASE YKOH"/>
    <property type="match status" value="1"/>
</dbReference>
<dbReference type="Gene3D" id="3.30.565.10">
    <property type="entry name" value="Histidine kinase-like ATPase, C-terminal domain"/>
    <property type="match status" value="1"/>
</dbReference>
<evidence type="ECO:0000256" key="9">
    <source>
        <dbReference type="ARBA" id="ARBA00023012"/>
    </source>
</evidence>
<dbReference type="GO" id="GO:0005886">
    <property type="term" value="C:plasma membrane"/>
    <property type="evidence" value="ECO:0007669"/>
    <property type="project" value="UniProtKB-SubCell"/>
</dbReference>
<keyword evidence="6 11" id="KW-0812">Transmembrane</keyword>
<dbReference type="SMART" id="SM00388">
    <property type="entry name" value="HisKA"/>
    <property type="match status" value="1"/>
</dbReference>
<dbReference type="InterPro" id="IPR003660">
    <property type="entry name" value="HAMP_dom"/>
</dbReference>
<feature type="transmembrane region" description="Helical" evidence="11">
    <location>
        <begin position="12"/>
        <end position="34"/>
    </location>
</feature>
<evidence type="ECO:0000256" key="8">
    <source>
        <dbReference type="ARBA" id="ARBA00022989"/>
    </source>
</evidence>
<dbReference type="Proteomes" id="UP000534286">
    <property type="component" value="Unassembled WGS sequence"/>
</dbReference>
<dbReference type="SUPFAM" id="SSF55874">
    <property type="entry name" value="ATPase domain of HSP90 chaperone/DNA topoisomerase II/histidine kinase"/>
    <property type="match status" value="1"/>
</dbReference>
<dbReference type="EC" id="2.7.13.3" evidence="3"/>
<evidence type="ECO:0000313" key="14">
    <source>
        <dbReference type="EMBL" id="MBB4937050.1"/>
    </source>
</evidence>
<dbReference type="Pfam" id="PF00672">
    <property type="entry name" value="HAMP"/>
    <property type="match status" value="1"/>
</dbReference>
<feature type="domain" description="HAMP" evidence="13">
    <location>
        <begin position="182"/>
        <end position="235"/>
    </location>
</feature>
<dbReference type="InterPro" id="IPR005467">
    <property type="entry name" value="His_kinase_dom"/>
</dbReference>
<dbReference type="CDD" id="cd00075">
    <property type="entry name" value="HATPase"/>
    <property type="match status" value="1"/>
</dbReference>
<dbReference type="InterPro" id="IPR036890">
    <property type="entry name" value="HATPase_C_sf"/>
</dbReference>
<dbReference type="PANTHER" id="PTHR45436:SF5">
    <property type="entry name" value="SENSOR HISTIDINE KINASE TRCS"/>
    <property type="match status" value="1"/>
</dbReference>
<evidence type="ECO:0000313" key="15">
    <source>
        <dbReference type="Proteomes" id="UP000534286"/>
    </source>
</evidence>
<dbReference type="AlphaFoldDB" id="A0A7W7W8J4"/>
<keyword evidence="7 14" id="KW-0418">Kinase</keyword>
<name>A0A7W7W8J4_9ACTN</name>
<keyword evidence="10 11" id="KW-0472">Membrane</keyword>
<keyword evidence="4" id="KW-0597">Phosphoprotein</keyword>
<protein>
    <recommendedName>
        <fullName evidence="3">histidine kinase</fullName>
        <ecNumber evidence="3">2.7.13.3</ecNumber>
    </recommendedName>
</protein>
<evidence type="ECO:0000259" key="12">
    <source>
        <dbReference type="PROSITE" id="PS50109"/>
    </source>
</evidence>
<dbReference type="InterPro" id="IPR004358">
    <property type="entry name" value="Sig_transdc_His_kin-like_C"/>
</dbReference>
<dbReference type="InterPro" id="IPR050428">
    <property type="entry name" value="TCS_sensor_his_kinase"/>
</dbReference>
<dbReference type="InterPro" id="IPR036097">
    <property type="entry name" value="HisK_dim/P_sf"/>
</dbReference>
<feature type="domain" description="Histidine kinase" evidence="12">
    <location>
        <begin position="243"/>
        <end position="460"/>
    </location>
</feature>
<proteinExistence type="predicted"/>
<keyword evidence="8 11" id="KW-1133">Transmembrane helix</keyword>
<keyword evidence="15" id="KW-1185">Reference proteome</keyword>
<accession>A0A7W7W8J4</accession>
<dbReference type="PRINTS" id="PR00344">
    <property type="entry name" value="BCTRLSENSOR"/>
</dbReference>
<dbReference type="CDD" id="cd00082">
    <property type="entry name" value="HisKA"/>
    <property type="match status" value="1"/>
</dbReference>
<dbReference type="SMART" id="SM00387">
    <property type="entry name" value="HATPase_c"/>
    <property type="match status" value="1"/>
</dbReference>
<dbReference type="CDD" id="cd06225">
    <property type="entry name" value="HAMP"/>
    <property type="match status" value="1"/>
</dbReference>
<evidence type="ECO:0000256" key="2">
    <source>
        <dbReference type="ARBA" id="ARBA00004236"/>
    </source>
</evidence>
<keyword evidence="9" id="KW-0902">Two-component regulatory system</keyword>
<dbReference type="SUPFAM" id="SSF47384">
    <property type="entry name" value="Homodimeric domain of signal transducing histidine kinase"/>
    <property type="match status" value="1"/>
</dbReference>
<evidence type="ECO:0000256" key="1">
    <source>
        <dbReference type="ARBA" id="ARBA00000085"/>
    </source>
</evidence>
<comment type="caution">
    <text evidence="14">The sequence shown here is derived from an EMBL/GenBank/DDBJ whole genome shotgun (WGS) entry which is preliminary data.</text>
</comment>
<evidence type="ECO:0000256" key="7">
    <source>
        <dbReference type="ARBA" id="ARBA00022777"/>
    </source>
</evidence>
<evidence type="ECO:0000259" key="13">
    <source>
        <dbReference type="PROSITE" id="PS50885"/>
    </source>
</evidence>
<comment type="catalytic activity">
    <reaction evidence="1">
        <text>ATP + protein L-histidine = ADP + protein N-phospho-L-histidine.</text>
        <dbReference type="EC" id="2.7.13.3"/>
    </reaction>
</comment>
<evidence type="ECO:0000256" key="6">
    <source>
        <dbReference type="ARBA" id="ARBA00022692"/>
    </source>
</evidence>